<dbReference type="AlphaFoldDB" id="K5C8S9"/>
<sequence>MEAPFMPGITDLQTLLETLQPVLDDHDYVFVSRPGKRMTDAMELSALAAMEEPEGLTLVVKKEDADTAGIEYESIFRMITLRVHSSLEAVGLTATIATALAEQGISANVIAGFYHDHIFVPSVRAHDAICVLENVKSLSTQLRAD</sequence>
<comment type="caution">
    <text evidence="2">The sequence shown here is derived from an EMBL/GenBank/DDBJ whole genome shotgun (WGS) entry which is preliminary data.</text>
</comment>
<protein>
    <recommendedName>
        <fullName evidence="1">DUF2241 domain-containing protein</fullName>
    </recommendedName>
</protein>
<feature type="domain" description="DUF2241" evidence="1">
    <location>
        <begin position="7"/>
        <end position="77"/>
    </location>
</feature>
<evidence type="ECO:0000313" key="3">
    <source>
        <dbReference type="Proteomes" id="UP000007993"/>
    </source>
</evidence>
<gene>
    <name evidence="2" type="ORF">RBSH_05209</name>
</gene>
<reference evidence="2 3" key="1">
    <citation type="journal article" date="2013" name="Mar. Genomics">
        <title>Expression of sulfatases in Rhodopirellula baltica and the diversity of sulfatases in the genus Rhodopirellula.</title>
        <authorList>
            <person name="Wegner C.E."/>
            <person name="Richter-Heitmann T."/>
            <person name="Klindworth A."/>
            <person name="Klockow C."/>
            <person name="Richter M."/>
            <person name="Achstetter T."/>
            <person name="Glockner F.O."/>
            <person name="Harder J."/>
        </authorList>
    </citation>
    <scope>NUCLEOTIDE SEQUENCE [LARGE SCALE GENOMIC DNA]</scope>
    <source>
        <strain evidence="2 3">SH28</strain>
    </source>
</reference>
<dbReference type="EMBL" id="AMCW01000145">
    <property type="protein sequence ID" value="EKJ99454.1"/>
    <property type="molecule type" value="Genomic_DNA"/>
</dbReference>
<dbReference type="Proteomes" id="UP000007993">
    <property type="component" value="Unassembled WGS sequence"/>
</dbReference>
<dbReference type="InterPro" id="IPR045865">
    <property type="entry name" value="ACT-like_dom_sf"/>
</dbReference>
<name>K5C8S9_RHOBT</name>
<dbReference type="Gene3D" id="3.30.2130.10">
    <property type="entry name" value="VC0802-like"/>
    <property type="match status" value="1"/>
</dbReference>
<proteinExistence type="predicted"/>
<dbReference type="PANTHER" id="PTHR39199">
    <property type="entry name" value="BLR5128 PROTEIN"/>
    <property type="match status" value="1"/>
</dbReference>
<dbReference type="InterPro" id="IPR018717">
    <property type="entry name" value="DUF2241"/>
</dbReference>
<dbReference type="PANTHER" id="PTHR39199:SF1">
    <property type="entry name" value="BLR5128 PROTEIN"/>
    <property type="match status" value="1"/>
</dbReference>
<evidence type="ECO:0000259" key="1">
    <source>
        <dbReference type="Pfam" id="PF10000"/>
    </source>
</evidence>
<accession>K5C8S9</accession>
<dbReference type="Pfam" id="PF10000">
    <property type="entry name" value="ACT_3"/>
    <property type="match status" value="1"/>
</dbReference>
<evidence type="ECO:0000313" key="2">
    <source>
        <dbReference type="EMBL" id="EKJ99454.1"/>
    </source>
</evidence>
<dbReference type="PATRIC" id="fig|993517.3.peg.5639"/>
<organism evidence="2 3">
    <name type="scientific">Rhodopirellula baltica SH28</name>
    <dbReference type="NCBI Taxonomy" id="993517"/>
    <lineage>
        <taxon>Bacteria</taxon>
        <taxon>Pseudomonadati</taxon>
        <taxon>Planctomycetota</taxon>
        <taxon>Planctomycetia</taxon>
        <taxon>Pirellulales</taxon>
        <taxon>Pirellulaceae</taxon>
        <taxon>Rhodopirellula</taxon>
    </lineage>
</organism>
<dbReference type="SUPFAM" id="SSF55021">
    <property type="entry name" value="ACT-like"/>
    <property type="match status" value="2"/>
</dbReference>